<dbReference type="Proteomes" id="UP000185062">
    <property type="component" value="Unassembled WGS sequence"/>
</dbReference>
<keyword evidence="6" id="KW-1185">Reference proteome</keyword>
<dbReference type="PROSITE" id="PS51257">
    <property type="entry name" value="PROKAR_LIPOPROTEIN"/>
    <property type="match status" value="1"/>
</dbReference>
<dbReference type="GO" id="GO:0018578">
    <property type="term" value="F:protocatechuate 3,4-dioxygenase activity"/>
    <property type="evidence" value="ECO:0007669"/>
    <property type="project" value="InterPro"/>
</dbReference>
<proteinExistence type="inferred from homology"/>
<dbReference type="AlphaFoldDB" id="A0A1N6HWA4"/>
<dbReference type="PROSITE" id="PS00083">
    <property type="entry name" value="INTRADIOL_DIOXYGENAS"/>
    <property type="match status" value="1"/>
</dbReference>
<protein>
    <submittedName>
        <fullName evidence="5">Protocatechuate 3,4-dioxygenase beta subunit</fullName>
    </submittedName>
</protein>
<evidence type="ECO:0000256" key="1">
    <source>
        <dbReference type="ARBA" id="ARBA00007825"/>
    </source>
</evidence>
<name>A0A1N6HWA4_9PROT</name>
<dbReference type="RefSeq" id="WP_028461781.1">
    <property type="nucleotide sequence ID" value="NZ_FSRO01000001.1"/>
</dbReference>
<dbReference type="PANTHER" id="PTHR33711">
    <property type="entry name" value="DIOXYGENASE, PUTATIVE (AFU_ORTHOLOGUE AFUA_2G02910)-RELATED"/>
    <property type="match status" value="1"/>
</dbReference>
<comment type="similarity">
    <text evidence="1">Belongs to the intradiol ring-cleavage dioxygenase family.</text>
</comment>
<evidence type="ECO:0000313" key="6">
    <source>
        <dbReference type="Proteomes" id="UP000185062"/>
    </source>
</evidence>
<gene>
    <name evidence="5" type="ORF">SAMN02743940_1398</name>
</gene>
<dbReference type="STRING" id="44575.SAMN05216419_10644"/>
<dbReference type="InterPro" id="IPR000627">
    <property type="entry name" value="Intradiol_dOase_C"/>
</dbReference>
<dbReference type="Gene3D" id="2.60.130.10">
    <property type="entry name" value="Aromatic compound dioxygenase"/>
    <property type="match status" value="1"/>
</dbReference>
<organism evidence="5 6">
    <name type="scientific">Nitrosomonas cryotolerans ATCC 49181</name>
    <dbReference type="NCBI Taxonomy" id="1131553"/>
    <lineage>
        <taxon>Bacteria</taxon>
        <taxon>Pseudomonadati</taxon>
        <taxon>Pseudomonadota</taxon>
        <taxon>Betaproteobacteria</taxon>
        <taxon>Nitrosomonadales</taxon>
        <taxon>Nitrosomonadaceae</taxon>
        <taxon>Nitrosomonas</taxon>
    </lineage>
</organism>
<dbReference type="GO" id="GO:0008199">
    <property type="term" value="F:ferric iron binding"/>
    <property type="evidence" value="ECO:0007669"/>
    <property type="project" value="InterPro"/>
</dbReference>
<dbReference type="eggNOG" id="COG3485">
    <property type="taxonomic scope" value="Bacteria"/>
</dbReference>
<dbReference type="InterPro" id="IPR015889">
    <property type="entry name" value="Intradiol_dOase_core"/>
</dbReference>
<dbReference type="InterPro" id="IPR039387">
    <property type="entry name" value="3_4-PCD"/>
</dbReference>
<dbReference type="EMBL" id="FSRO01000001">
    <property type="protein sequence ID" value="SIO24011.1"/>
    <property type="molecule type" value="Genomic_DNA"/>
</dbReference>
<dbReference type="SUPFAM" id="SSF49482">
    <property type="entry name" value="Aromatic compound dioxygenase"/>
    <property type="match status" value="1"/>
</dbReference>
<dbReference type="PANTHER" id="PTHR33711:SF10">
    <property type="entry name" value="INTRADIOL RING-CLEAVAGE DIOXYGENASES DOMAIN-CONTAINING PROTEIN"/>
    <property type="match status" value="1"/>
</dbReference>
<dbReference type="Pfam" id="PF00775">
    <property type="entry name" value="Dioxygenase_C"/>
    <property type="match status" value="1"/>
</dbReference>
<dbReference type="InterPro" id="IPR050770">
    <property type="entry name" value="Intradiol_RC_Dioxygenase"/>
</dbReference>
<dbReference type="CDD" id="cd03459">
    <property type="entry name" value="3_4-PCD"/>
    <property type="match status" value="1"/>
</dbReference>
<sequence>MEDLSRRKMIKLGLLSSATALLVSCGENSKARIATPAEIEGPFYPLSGQADQDSDLTETAGYHGVADGEHIIVQGQILDTEGCFIENAMIDIWQANSKGRYHHPNDTNPAPLDPGFQGRAIMQSGKNGAFRFKTVMPGTYPVSETWIRPPHIHFKVSRKDYLTLTTQMYFPDEERNEADLLFSKKEASEQLLMTAESGDKEELAVYRYNIILERQS</sequence>
<evidence type="ECO:0000256" key="3">
    <source>
        <dbReference type="ARBA" id="ARBA00023002"/>
    </source>
</evidence>
<evidence type="ECO:0000256" key="2">
    <source>
        <dbReference type="ARBA" id="ARBA00022964"/>
    </source>
</evidence>
<evidence type="ECO:0000259" key="4">
    <source>
        <dbReference type="PROSITE" id="PS00083"/>
    </source>
</evidence>
<evidence type="ECO:0000313" key="5">
    <source>
        <dbReference type="EMBL" id="SIO24011.1"/>
    </source>
</evidence>
<accession>A0A1N6HWA4</accession>
<keyword evidence="3" id="KW-0560">Oxidoreductase</keyword>
<reference evidence="5 6" key="1">
    <citation type="submission" date="2016-12" db="EMBL/GenBank/DDBJ databases">
        <authorList>
            <person name="Song W.-J."/>
            <person name="Kurnit D.M."/>
        </authorList>
    </citation>
    <scope>NUCLEOTIDE SEQUENCE [LARGE SCALE GENOMIC DNA]</scope>
    <source>
        <strain evidence="5 6">ATCC 49181</strain>
    </source>
</reference>
<keyword evidence="2 5" id="KW-0223">Dioxygenase</keyword>
<feature type="domain" description="Intradiol ring-cleavage dioxygenases" evidence="4">
    <location>
        <begin position="73"/>
        <end position="101"/>
    </location>
</feature>